<evidence type="ECO:0000256" key="13">
    <source>
        <dbReference type="PROSITE-ProRule" id="PRU00023"/>
    </source>
</evidence>
<dbReference type="PROSITE" id="PS50297">
    <property type="entry name" value="ANK_REP_REGION"/>
    <property type="match status" value="1"/>
</dbReference>
<evidence type="ECO:0000256" key="6">
    <source>
        <dbReference type="ARBA" id="ARBA00022737"/>
    </source>
</evidence>
<dbReference type="PROSITE" id="PS00028">
    <property type="entry name" value="ZINC_FINGER_C2H2_1"/>
    <property type="match status" value="1"/>
</dbReference>
<feature type="compositionally biased region" description="Basic residues" evidence="15">
    <location>
        <begin position="555"/>
        <end position="573"/>
    </location>
</feature>
<dbReference type="InterPro" id="IPR013087">
    <property type="entry name" value="Znf_C2H2_type"/>
</dbReference>
<keyword evidence="10" id="KW-0862">Zinc</keyword>
<dbReference type="InterPro" id="IPR002110">
    <property type="entry name" value="Ankyrin_rpt"/>
</dbReference>
<evidence type="ECO:0000256" key="8">
    <source>
        <dbReference type="ARBA" id="ARBA00022771"/>
    </source>
</evidence>
<feature type="domain" description="VLRF1" evidence="16">
    <location>
        <begin position="254"/>
        <end position="395"/>
    </location>
</feature>
<evidence type="ECO:0000256" key="7">
    <source>
        <dbReference type="ARBA" id="ARBA00022759"/>
    </source>
</evidence>
<reference evidence="17 18" key="1">
    <citation type="journal article" date="2021" name="BMC Genomics">
        <title>Datura genome reveals duplications of psychoactive alkaloid biosynthetic genes and high mutation rate following tissue culture.</title>
        <authorList>
            <person name="Rajewski A."/>
            <person name="Carter-House D."/>
            <person name="Stajich J."/>
            <person name="Litt A."/>
        </authorList>
    </citation>
    <scope>NUCLEOTIDE SEQUENCE [LARGE SCALE GENOMIC DNA]</scope>
    <source>
        <strain evidence="17">AR-01</strain>
    </source>
</reference>
<name>A0ABS8S4N4_DATST</name>
<dbReference type="PROSITE" id="PS52044">
    <property type="entry name" value="VLRF1"/>
    <property type="match status" value="1"/>
</dbReference>
<feature type="compositionally biased region" description="Polar residues" evidence="15">
    <location>
        <begin position="90"/>
        <end position="100"/>
    </location>
</feature>
<evidence type="ECO:0000256" key="14">
    <source>
        <dbReference type="PROSITE-ProRule" id="PRU01389"/>
    </source>
</evidence>
<gene>
    <name evidence="17" type="ORF">HAX54_023442</name>
</gene>
<accession>A0ABS8S4N4</accession>
<dbReference type="PROSITE" id="PS50088">
    <property type="entry name" value="ANK_REPEAT"/>
    <property type="match status" value="1"/>
</dbReference>
<sequence>MEMEMEAPLSTTTAAAAAHNHRHQLKQQISDEKKHRSIFELPADFFDSCRLLRSPSASPLSVVEPLESLSVKTLDDVDIDDGSRKDVENTESSNSRNNAKQRWSCNTCKAEFESLHDQRSHFKSDIHRLNIKLSISGRDTIKEEDFDEMTSDSLCKDYDLSSISGSDDDDDKESGQSSDLQRRIVGDIKNKIFLKLHNGEILSLWKGLLLNESESILFENKKMLAADDIRNRIYLTENEVTEKLKYLIHEPRDNTRLRIVLLARGGHFAGCVFDGTTAVAHKTFHRYVIRAKAGKKQSSKDASGKMAHSAGASIRRHNELALKKEIQDLLTAWKSYFAVSSCIFIHAPSNNRQLLFDGDQPYFVCQLNVIRNIPLTVRRPTYKEARRIYGLLTQVSFEVNEEIIPDCEEALLLSASGLSSKCNEFMEVLKENLETKEITKASSSVMPSLNVIISSESGSDNDTVGTSTPLHEAAKCGNSEKVFELLEQGMDPCLKDERGRTPYMLATEKEVRNTFRRFMASNLDKWDWTAAKVPSALTKEMEETQAAKQAEKDAKKKARAKELKKLRKARQKKAQAEAAQVQIAPSKSESGTIAPSALKGKSQSSLSGKISKEEELKRAHDAEREKRAAAAERRLAAAAALKAQGTSLVSAPGGSGTDILCSCCNGSLAGKVPFHRYNYKYCSSACMHVHKEILEDV</sequence>
<evidence type="ECO:0000256" key="3">
    <source>
        <dbReference type="ARBA" id="ARBA00022490"/>
    </source>
</evidence>
<feature type="repeat" description="ANK" evidence="13">
    <location>
        <begin position="465"/>
        <end position="497"/>
    </location>
</feature>
<evidence type="ECO:0000256" key="4">
    <source>
        <dbReference type="ARBA" id="ARBA00022722"/>
    </source>
</evidence>
<feature type="compositionally biased region" description="Low complexity" evidence="15">
    <location>
        <begin position="596"/>
        <end position="609"/>
    </location>
</feature>
<feature type="compositionally biased region" description="Basic and acidic residues" evidence="15">
    <location>
        <begin position="610"/>
        <end position="630"/>
    </location>
</feature>
<dbReference type="Gene3D" id="1.25.40.20">
    <property type="entry name" value="Ankyrin repeat-containing domain"/>
    <property type="match status" value="1"/>
</dbReference>
<dbReference type="Pfam" id="PF00023">
    <property type="entry name" value="Ank"/>
    <property type="match status" value="1"/>
</dbReference>
<evidence type="ECO:0000256" key="9">
    <source>
        <dbReference type="ARBA" id="ARBA00022801"/>
    </source>
</evidence>
<comment type="domain">
    <text evidence="14">The VLRF1 domain mediates binding to the 60S ribosomal subunit.</text>
</comment>
<keyword evidence="18" id="KW-1185">Reference proteome</keyword>
<dbReference type="SUPFAM" id="SSF48403">
    <property type="entry name" value="Ankyrin repeat"/>
    <property type="match status" value="1"/>
</dbReference>
<keyword evidence="4 14" id="KW-0540">Nuclease</keyword>
<evidence type="ECO:0000256" key="1">
    <source>
        <dbReference type="ARBA" id="ARBA00004496"/>
    </source>
</evidence>
<dbReference type="Proteomes" id="UP000823775">
    <property type="component" value="Unassembled WGS sequence"/>
</dbReference>
<evidence type="ECO:0000256" key="2">
    <source>
        <dbReference type="ARBA" id="ARBA00009262"/>
    </source>
</evidence>
<keyword evidence="7 14" id="KW-0255">Endonuclease</keyword>
<evidence type="ECO:0000256" key="15">
    <source>
        <dbReference type="SAM" id="MobiDB-lite"/>
    </source>
</evidence>
<proteinExistence type="inferred from homology"/>
<dbReference type="InterPro" id="IPR041175">
    <property type="entry name" value="VLRF1/Vms1"/>
</dbReference>
<feature type="active site" evidence="14">
    <location>
        <position position="297"/>
    </location>
</feature>
<evidence type="ECO:0000256" key="11">
    <source>
        <dbReference type="ARBA" id="ARBA00023043"/>
    </source>
</evidence>
<evidence type="ECO:0000256" key="10">
    <source>
        <dbReference type="ARBA" id="ARBA00022833"/>
    </source>
</evidence>
<evidence type="ECO:0000259" key="16">
    <source>
        <dbReference type="PROSITE" id="PS52044"/>
    </source>
</evidence>
<keyword evidence="6" id="KW-0677">Repeat</keyword>
<dbReference type="InterPro" id="IPR047139">
    <property type="entry name" value="ANKZ1/VMS1"/>
</dbReference>
<organism evidence="17 18">
    <name type="scientific">Datura stramonium</name>
    <name type="common">Jimsonweed</name>
    <name type="synonym">Common thornapple</name>
    <dbReference type="NCBI Taxonomy" id="4076"/>
    <lineage>
        <taxon>Eukaryota</taxon>
        <taxon>Viridiplantae</taxon>
        <taxon>Streptophyta</taxon>
        <taxon>Embryophyta</taxon>
        <taxon>Tracheophyta</taxon>
        <taxon>Spermatophyta</taxon>
        <taxon>Magnoliopsida</taxon>
        <taxon>eudicotyledons</taxon>
        <taxon>Gunneridae</taxon>
        <taxon>Pentapetalae</taxon>
        <taxon>asterids</taxon>
        <taxon>lamiids</taxon>
        <taxon>Solanales</taxon>
        <taxon>Solanaceae</taxon>
        <taxon>Solanoideae</taxon>
        <taxon>Datureae</taxon>
        <taxon>Datura</taxon>
    </lineage>
</organism>
<feature type="compositionally biased region" description="Polar residues" evidence="15">
    <location>
        <begin position="583"/>
        <end position="593"/>
    </location>
</feature>
<keyword evidence="8" id="KW-0863">Zinc-finger</keyword>
<keyword evidence="3 14" id="KW-0963">Cytoplasm</keyword>
<dbReference type="InterPro" id="IPR036770">
    <property type="entry name" value="Ankyrin_rpt-contain_sf"/>
</dbReference>
<evidence type="ECO:0000313" key="17">
    <source>
        <dbReference type="EMBL" id="MCD7454081.1"/>
    </source>
</evidence>
<keyword evidence="5" id="KW-0479">Metal-binding</keyword>
<dbReference type="InterPro" id="IPR041540">
    <property type="entry name" value="VATC"/>
</dbReference>
<keyword evidence="12" id="KW-0175">Coiled coil</keyword>
<protein>
    <recommendedName>
        <fullName evidence="16">VLRF1 domain-containing protein</fullName>
    </recommendedName>
</protein>
<keyword evidence="11 13" id="KW-0040">ANK repeat</keyword>
<evidence type="ECO:0000256" key="5">
    <source>
        <dbReference type="ARBA" id="ARBA00022723"/>
    </source>
</evidence>
<feature type="region of interest" description="Disordered" evidence="15">
    <location>
        <begin position="540"/>
        <end position="630"/>
    </location>
</feature>
<feature type="region of interest" description="Disordered" evidence="15">
    <location>
        <begin position="78"/>
        <end position="100"/>
    </location>
</feature>
<dbReference type="PANTHER" id="PTHR16036:SF2">
    <property type="entry name" value="TRNA ENDONUCLEASE ANKZF1"/>
    <property type="match status" value="1"/>
</dbReference>
<comment type="caution">
    <text evidence="17">The sequence shown here is derived from an EMBL/GenBank/DDBJ whole genome shotgun (WGS) entry which is preliminary data.</text>
</comment>
<feature type="region of interest" description="Disordered" evidence="15">
    <location>
        <begin position="1"/>
        <end position="31"/>
    </location>
</feature>
<evidence type="ECO:0000313" key="18">
    <source>
        <dbReference type="Proteomes" id="UP000823775"/>
    </source>
</evidence>
<comment type="similarity">
    <text evidence="2 14">Belongs to the ANKZF1/VMS1 family.</text>
</comment>
<dbReference type="PANTHER" id="PTHR16036">
    <property type="entry name" value="ANKYRIN REPEAT AND ZINC FINGER DOMAIN-CONTAINING PROTEIN 1"/>
    <property type="match status" value="1"/>
</dbReference>
<dbReference type="Pfam" id="PF18716">
    <property type="entry name" value="VATC"/>
    <property type="match status" value="1"/>
</dbReference>
<comment type="subcellular location">
    <subcellularLocation>
        <location evidence="1">Cytoplasm</location>
    </subcellularLocation>
</comment>
<keyword evidence="9 14" id="KW-0378">Hydrolase</keyword>
<evidence type="ECO:0000256" key="12">
    <source>
        <dbReference type="ARBA" id="ARBA00023054"/>
    </source>
</evidence>
<dbReference type="EMBL" id="JACEIK010000285">
    <property type="protein sequence ID" value="MCD7454081.1"/>
    <property type="molecule type" value="Genomic_DNA"/>
</dbReference>
<dbReference type="Pfam" id="PF18826">
    <property type="entry name" value="bVLRF1"/>
    <property type="match status" value="1"/>
</dbReference>